<dbReference type="InterPro" id="IPR011761">
    <property type="entry name" value="ATP-grasp"/>
</dbReference>
<evidence type="ECO:0000313" key="5">
    <source>
        <dbReference type="Proteomes" id="UP001285352"/>
    </source>
</evidence>
<comment type="caution">
    <text evidence="4">The sequence shown here is derived from an EMBL/GenBank/DDBJ whole genome shotgun (WGS) entry which is preliminary data.</text>
</comment>
<feature type="domain" description="ATP-grasp" evidence="3">
    <location>
        <begin position="103"/>
        <end position="282"/>
    </location>
</feature>
<evidence type="ECO:0000256" key="2">
    <source>
        <dbReference type="SAM" id="MobiDB-lite"/>
    </source>
</evidence>
<keyword evidence="1" id="KW-0067">ATP-binding</keyword>
<reference evidence="4 5" key="1">
    <citation type="submission" date="2023-11" db="EMBL/GenBank/DDBJ databases">
        <title>Lentzea sokolovensis, sp. nov., Lentzea kristufkii, sp. nov., and Lentzea miocenensis, sp. nov., rare actinobacteria from Sokolov Coal Basin, Miocene lacustrine sediment, Czech Republic.</title>
        <authorList>
            <person name="Lara A."/>
            <person name="Kotroba L."/>
            <person name="Nouioui I."/>
            <person name="Neumann-Schaal M."/>
            <person name="Mast Y."/>
            <person name="Chronakova A."/>
        </authorList>
    </citation>
    <scope>NUCLEOTIDE SEQUENCE [LARGE SCALE GENOMIC DNA]</scope>
    <source>
        <strain evidence="4 5">BCCO 10_0061</strain>
    </source>
</reference>
<dbReference type="Gene3D" id="3.30.470.20">
    <property type="entry name" value="ATP-grasp fold, B domain"/>
    <property type="match status" value="1"/>
</dbReference>
<evidence type="ECO:0000256" key="1">
    <source>
        <dbReference type="PROSITE-ProRule" id="PRU00409"/>
    </source>
</evidence>
<sequence>MNADIRLLLCFPSVSLARKAVRSGVDLRLVIAEDERQAFGTLVSDHTDVVDPDDKSAVTRTVAKVVQDHHITHVLASDGFPAAQTVPDSAGAARVLAEDDRLAEVLATSRYPMIRRATATGADVSEAVSRIGLPVVIRSGQREEVVLRRGAELAEWLNGAEPGPVEIAEFVIGPEVVITTLTLDGMHRVVGATAKWMTSGGVRYLHPAELAEPVSRETRATVTAVLDLVGYEFGPAETTLVLSERGPRVVSVRPGFGTRTIARLIEIAAGVDVQTELFRALAGGQVRPSSARWFAGAEHTHAAPEGALYVVAEGPTPEAVEALLDRGRGVALSPDPPPSRRSGPTA</sequence>
<feature type="region of interest" description="Disordered" evidence="2">
    <location>
        <begin position="326"/>
        <end position="346"/>
    </location>
</feature>
<proteinExistence type="predicted"/>
<evidence type="ECO:0000259" key="3">
    <source>
        <dbReference type="PROSITE" id="PS50975"/>
    </source>
</evidence>
<dbReference type="SUPFAM" id="SSF56059">
    <property type="entry name" value="Glutathione synthetase ATP-binding domain-like"/>
    <property type="match status" value="1"/>
</dbReference>
<dbReference type="RefSeq" id="WP_319979279.1">
    <property type="nucleotide sequence ID" value="NZ_JAXAVU010000014.1"/>
</dbReference>
<dbReference type="Proteomes" id="UP001285352">
    <property type="component" value="Unassembled WGS sequence"/>
</dbReference>
<protein>
    <recommendedName>
        <fullName evidence="3">ATP-grasp domain-containing protein</fullName>
    </recommendedName>
</protein>
<accession>A0ABU4V603</accession>
<organism evidence="4 5">
    <name type="scientific">Lentzea sokolovensis</name>
    <dbReference type="NCBI Taxonomy" id="3095429"/>
    <lineage>
        <taxon>Bacteria</taxon>
        <taxon>Bacillati</taxon>
        <taxon>Actinomycetota</taxon>
        <taxon>Actinomycetes</taxon>
        <taxon>Pseudonocardiales</taxon>
        <taxon>Pseudonocardiaceae</taxon>
        <taxon>Lentzea</taxon>
    </lineage>
</organism>
<dbReference type="PROSITE" id="PS50975">
    <property type="entry name" value="ATP_GRASP"/>
    <property type="match status" value="1"/>
</dbReference>
<gene>
    <name evidence="4" type="ORF">SK854_34275</name>
</gene>
<keyword evidence="1" id="KW-0547">Nucleotide-binding</keyword>
<reference evidence="4 5" key="2">
    <citation type="submission" date="2023-11" db="EMBL/GenBank/DDBJ databases">
        <authorList>
            <person name="Lara A.C."/>
            <person name="Chronakova A."/>
        </authorList>
    </citation>
    <scope>NUCLEOTIDE SEQUENCE [LARGE SCALE GENOMIC DNA]</scope>
    <source>
        <strain evidence="4 5">BCCO 10_0061</strain>
    </source>
</reference>
<evidence type="ECO:0000313" key="4">
    <source>
        <dbReference type="EMBL" id="MDX8147218.1"/>
    </source>
</evidence>
<name>A0ABU4V603_9PSEU</name>
<keyword evidence="5" id="KW-1185">Reference proteome</keyword>
<dbReference type="EMBL" id="JAXAVU010000014">
    <property type="protein sequence ID" value="MDX8147218.1"/>
    <property type="molecule type" value="Genomic_DNA"/>
</dbReference>